<keyword evidence="9" id="KW-1185">Reference proteome</keyword>
<dbReference type="GeneID" id="19164314"/>
<dbReference type="GO" id="GO:0005680">
    <property type="term" value="C:anaphase-promoting complex"/>
    <property type="evidence" value="ECO:0007669"/>
    <property type="project" value="EnsemblFungi"/>
</dbReference>
<evidence type="ECO:0000256" key="5">
    <source>
        <dbReference type="ARBA" id="ARBA00022803"/>
    </source>
</evidence>
<evidence type="ECO:0000313" key="8">
    <source>
        <dbReference type="EMBL" id="EXJ91624.1"/>
    </source>
</evidence>
<keyword evidence="4" id="KW-0833">Ubl conjugation pathway</keyword>
<dbReference type="GO" id="GO:0045842">
    <property type="term" value="P:positive regulation of mitotic metaphase/anaphase transition"/>
    <property type="evidence" value="ECO:0007669"/>
    <property type="project" value="TreeGrafter"/>
</dbReference>
<comment type="caution">
    <text evidence="8">The sequence shown here is derived from an EMBL/GenBank/DDBJ whole genome shotgun (WGS) entry which is preliminary data.</text>
</comment>
<dbReference type="PANTHER" id="PTHR12558">
    <property type="entry name" value="CELL DIVISION CYCLE 16,23,27"/>
    <property type="match status" value="1"/>
</dbReference>
<sequence length="719" mass="78985">MDKYLRTWRQDALNKGQHDAAIYIGDKVLALTNSDADAFWLAQVHFGNNNFTRALALLSRKDLIHRSLSCRYLAAHCYIKQGRYEQALVILGEENPTHLITTSHNARRKLAHVNGHYQKSSITQRGGRAQRDRIELSEERERDRESEKELKFQAGMCYLRGLCFAKRNAFDRARDCYRDAVRIDVQCFEAFDQLMKNSLMSPAEELAFLDELDFDSIRVEDQSLAQEAAHFTKLLYTTRLSKYSSPATLANATETLSTHYNLASNADLLLTRAETLFTQCRFHEALAITTSILNSQDNSNGSTDASSSNTNASLGHTPRLYPLHLAVLYETGAHNTLFHLSHTLSTHAPHEAYTYLAIGTYYLSTFRIAEARRFFSKASLMDSHSAAAWIGFAHTFAAEGEHDQAIAAYSTAARLFQGSHLPQLFLGMQHLALNNMQLAWEYTLAAFEKSSGGLNGGTEKELGDTIFNNSGDLGGDPLVLNEIGVILYHQSNLPAAAKLFHRSLELASELGFNMTAWVATRANLAHALRRLGRFEEALAEFDECLRTATGGAAPASAFEPGHGTSAFANLSINGLSTGLTPSGAASGYEERNLLGSIHTSRGLVLLSMVGRTRDAVMALHEAVHVLGGDAGGGGVAGSLLSRAMEFWALEEEQESDENENPVSHDPPAGKSGIRSRRRGKDIKTSAESTKHLSSGHKAEQRMDGDADEILNAAFRAVGQ</sequence>
<dbReference type="SUPFAM" id="SSF48452">
    <property type="entry name" value="TPR-like"/>
    <property type="match status" value="2"/>
</dbReference>
<dbReference type="SMART" id="SM00028">
    <property type="entry name" value="TPR"/>
    <property type="match status" value="7"/>
</dbReference>
<dbReference type="OrthoDB" id="10006270at2759"/>
<feature type="region of interest" description="Disordered" evidence="7">
    <location>
        <begin position="651"/>
        <end position="719"/>
    </location>
</feature>
<organism evidence="8 9">
    <name type="scientific">Capronia epimyces CBS 606.96</name>
    <dbReference type="NCBI Taxonomy" id="1182542"/>
    <lineage>
        <taxon>Eukaryota</taxon>
        <taxon>Fungi</taxon>
        <taxon>Dikarya</taxon>
        <taxon>Ascomycota</taxon>
        <taxon>Pezizomycotina</taxon>
        <taxon>Eurotiomycetes</taxon>
        <taxon>Chaetothyriomycetidae</taxon>
        <taxon>Chaetothyriales</taxon>
        <taxon>Herpotrichiellaceae</taxon>
        <taxon>Capronia</taxon>
    </lineage>
</organism>
<dbReference type="Pfam" id="PF13424">
    <property type="entry name" value="TPR_12"/>
    <property type="match status" value="1"/>
</dbReference>
<dbReference type="PANTHER" id="PTHR12558:SF9">
    <property type="entry name" value="CELL DIVISION CYCLE PROTEIN 16 HOMOLOG"/>
    <property type="match status" value="1"/>
</dbReference>
<dbReference type="GO" id="GO:0051301">
    <property type="term" value="P:cell division"/>
    <property type="evidence" value="ECO:0007669"/>
    <property type="project" value="UniProtKB-KW"/>
</dbReference>
<dbReference type="Proteomes" id="UP000019478">
    <property type="component" value="Unassembled WGS sequence"/>
</dbReference>
<keyword evidence="6" id="KW-0131">Cell cycle</keyword>
<dbReference type="GO" id="GO:0016567">
    <property type="term" value="P:protein ubiquitination"/>
    <property type="evidence" value="ECO:0007669"/>
    <property type="project" value="TreeGrafter"/>
</dbReference>
<dbReference type="GO" id="GO:0031145">
    <property type="term" value="P:anaphase-promoting complex-dependent catabolic process"/>
    <property type="evidence" value="ECO:0007669"/>
    <property type="project" value="EnsemblFungi"/>
</dbReference>
<dbReference type="AlphaFoldDB" id="W9ZAS4"/>
<evidence type="ECO:0000256" key="6">
    <source>
        <dbReference type="ARBA" id="ARBA00023306"/>
    </source>
</evidence>
<accession>W9ZAS4</accession>
<feature type="compositionally biased region" description="Basic and acidic residues" evidence="7">
    <location>
        <begin position="681"/>
        <end position="704"/>
    </location>
</feature>
<proteinExistence type="predicted"/>
<keyword evidence="2" id="KW-0677">Repeat</keyword>
<dbReference type="InterPro" id="IPR019734">
    <property type="entry name" value="TPR_rpt"/>
</dbReference>
<keyword evidence="1" id="KW-0132">Cell division</keyword>
<protein>
    <submittedName>
        <fullName evidence="8">Anaphase-promoting complex subunit 6</fullName>
    </submittedName>
</protein>
<feature type="compositionally biased region" description="Basic and acidic residues" evidence="7">
    <location>
        <begin position="129"/>
        <end position="142"/>
    </location>
</feature>
<evidence type="ECO:0000256" key="2">
    <source>
        <dbReference type="ARBA" id="ARBA00022737"/>
    </source>
</evidence>
<dbReference type="Pfam" id="PF12895">
    <property type="entry name" value="ANAPC3"/>
    <property type="match status" value="1"/>
</dbReference>
<dbReference type="STRING" id="1182542.W9ZAS4"/>
<keyword evidence="3" id="KW-0498">Mitosis</keyword>
<dbReference type="Gene3D" id="1.25.40.10">
    <property type="entry name" value="Tetratricopeptide repeat domain"/>
    <property type="match status" value="1"/>
</dbReference>
<evidence type="ECO:0000256" key="1">
    <source>
        <dbReference type="ARBA" id="ARBA00022618"/>
    </source>
</evidence>
<dbReference type="InterPro" id="IPR011990">
    <property type="entry name" value="TPR-like_helical_dom_sf"/>
</dbReference>
<reference evidence="8 9" key="1">
    <citation type="submission" date="2013-03" db="EMBL/GenBank/DDBJ databases">
        <title>The Genome Sequence of Capronia epimyces CBS 606.96.</title>
        <authorList>
            <consortium name="The Broad Institute Genomics Platform"/>
            <person name="Cuomo C."/>
            <person name="de Hoog S."/>
            <person name="Gorbushina A."/>
            <person name="Walker B."/>
            <person name="Young S.K."/>
            <person name="Zeng Q."/>
            <person name="Gargeya S."/>
            <person name="Fitzgerald M."/>
            <person name="Haas B."/>
            <person name="Abouelleil A."/>
            <person name="Allen A.W."/>
            <person name="Alvarado L."/>
            <person name="Arachchi H.M."/>
            <person name="Berlin A.M."/>
            <person name="Chapman S.B."/>
            <person name="Gainer-Dewar J."/>
            <person name="Goldberg J."/>
            <person name="Griggs A."/>
            <person name="Gujja S."/>
            <person name="Hansen M."/>
            <person name="Howarth C."/>
            <person name="Imamovic A."/>
            <person name="Ireland A."/>
            <person name="Larimer J."/>
            <person name="McCowan C."/>
            <person name="Murphy C."/>
            <person name="Pearson M."/>
            <person name="Poon T.W."/>
            <person name="Priest M."/>
            <person name="Roberts A."/>
            <person name="Saif S."/>
            <person name="Shea T."/>
            <person name="Sisk P."/>
            <person name="Sykes S."/>
            <person name="Wortman J."/>
            <person name="Nusbaum C."/>
            <person name="Birren B."/>
        </authorList>
    </citation>
    <scope>NUCLEOTIDE SEQUENCE [LARGE SCALE GENOMIC DNA]</scope>
    <source>
        <strain evidence="8 9">CBS 606.96</strain>
    </source>
</reference>
<dbReference type="HOGENOM" id="CLU_011751_4_1_1"/>
<evidence type="ECO:0000256" key="4">
    <source>
        <dbReference type="ARBA" id="ARBA00022786"/>
    </source>
</evidence>
<dbReference type="GO" id="GO:0005721">
    <property type="term" value="C:pericentric heterochromatin"/>
    <property type="evidence" value="ECO:0007669"/>
    <property type="project" value="EnsemblFungi"/>
</dbReference>
<dbReference type="RefSeq" id="XP_007728514.1">
    <property type="nucleotide sequence ID" value="XM_007730324.1"/>
</dbReference>
<keyword evidence="5" id="KW-0802">TPR repeat</keyword>
<gene>
    <name evidence="8" type="ORF">A1O3_00174</name>
</gene>
<feature type="region of interest" description="Disordered" evidence="7">
    <location>
        <begin position="118"/>
        <end position="142"/>
    </location>
</feature>
<evidence type="ECO:0000256" key="7">
    <source>
        <dbReference type="SAM" id="MobiDB-lite"/>
    </source>
</evidence>
<evidence type="ECO:0000313" key="9">
    <source>
        <dbReference type="Proteomes" id="UP000019478"/>
    </source>
</evidence>
<dbReference type="EMBL" id="AMGY01000001">
    <property type="protein sequence ID" value="EXJ91624.1"/>
    <property type="molecule type" value="Genomic_DNA"/>
</dbReference>
<name>W9ZAS4_9EURO</name>
<dbReference type="eggNOG" id="KOG1173">
    <property type="taxonomic scope" value="Eukaryota"/>
</dbReference>
<evidence type="ECO:0000256" key="3">
    <source>
        <dbReference type="ARBA" id="ARBA00022776"/>
    </source>
</evidence>
<dbReference type="GO" id="GO:0005737">
    <property type="term" value="C:cytoplasm"/>
    <property type="evidence" value="ECO:0007669"/>
    <property type="project" value="TreeGrafter"/>
</dbReference>